<keyword evidence="4" id="KW-1185">Reference proteome</keyword>
<dbReference type="EMBL" id="JBHSMD010000001">
    <property type="protein sequence ID" value="MFC5492062.1"/>
    <property type="molecule type" value="Genomic_DNA"/>
</dbReference>
<sequence>MSIIRTTAAGFVATLALGGLGAVAPAHADDAAPEPCAQQQTQYDKASAKLAKLTEKWQANPTPETKKAKKAQAQRVAKAQDRLEMCQAAQA</sequence>
<evidence type="ECO:0000313" key="3">
    <source>
        <dbReference type="EMBL" id="MFC5492062.1"/>
    </source>
</evidence>
<dbReference type="Proteomes" id="UP001595956">
    <property type="component" value="Unassembled WGS sequence"/>
</dbReference>
<accession>A0ABW0MZG5</accession>
<proteinExistence type="predicted"/>
<gene>
    <name evidence="3" type="ORF">ACFPKY_03070</name>
</gene>
<protein>
    <submittedName>
        <fullName evidence="3">Uncharacterized protein</fullName>
    </submittedName>
</protein>
<evidence type="ECO:0000313" key="4">
    <source>
        <dbReference type="Proteomes" id="UP001595956"/>
    </source>
</evidence>
<evidence type="ECO:0000256" key="2">
    <source>
        <dbReference type="SAM" id="SignalP"/>
    </source>
</evidence>
<organism evidence="3 4">
    <name type="scientific">Nocardioides caricicola</name>
    <dbReference type="NCBI Taxonomy" id="634770"/>
    <lineage>
        <taxon>Bacteria</taxon>
        <taxon>Bacillati</taxon>
        <taxon>Actinomycetota</taxon>
        <taxon>Actinomycetes</taxon>
        <taxon>Propionibacteriales</taxon>
        <taxon>Nocardioidaceae</taxon>
        <taxon>Nocardioides</taxon>
    </lineage>
</organism>
<feature type="region of interest" description="Disordered" evidence="1">
    <location>
        <begin position="27"/>
        <end position="76"/>
    </location>
</feature>
<evidence type="ECO:0000256" key="1">
    <source>
        <dbReference type="SAM" id="MobiDB-lite"/>
    </source>
</evidence>
<keyword evidence="2" id="KW-0732">Signal</keyword>
<feature type="chain" id="PRO_5045535382" evidence="2">
    <location>
        <begin position="29"/>
        <end position="91"/>
    </location>
</feature>
<name>A0ABW0MZG5_9ACTN</name>
<dbReference type="RefSeq" id="WP_345177439.1">
    <property type="nucleotide sequence ID" value="NZ_BAABFQ010000006.1"/>
</dbReference>
<reference evidence="4" key="1">
    <citation type="journal article" date="2019" name="Int. J. Syst. Evol. Microbiol.">
        <title>The Global Catalogue of Microorganisms (GCM) 10K type strain sequencing project: providing services to taxonomists for standard genome sequencing and annotation.</title>
        <authorList>
            <consortium name="The Broad Institute Genomics Platform"/>
            <consortium name="The Broad Institute Genome Sequencing Center for Infectious Disease"/>
            <person name="Wu L."/>
            <person name="Ma J."/>
        </authorList>
    </citation>
    <scope>NUCLEOTIDE SEQUENCE [LARGE SCALE GENOMIC DNA]</scope>
    <source>
        <strain evidence="4">KACC 13778</strain>
    </source>
</reference>
<feature type="signal peptide" evidence="2">
    <location>
        <begin position="1"/>
        <end position="28"/>
    </location>
</feature>
<comment type="caution">
    <text evidence="3">The sequence shown here is derived from an EMBL/GenBank/DDBJ whole genome shotgun (WGS) entry which is preliminary data.</text>
</comment>